<evidence type="ECO:0000313" key="2">
    <source>
        <dbReference type="Proteomes" id="UP000030686"/>
    </source>
</evidence>
<accession>W6PXD8</accession>
<sequence length="104" mass="11369">MERPIRFSIQHLKQDTPATIDDGQYKVLRPRVVLNSATNNQGQEFGTSSGVLVQDTGGYRYMAAASHGFSVEGKVYLPSASGLKRERIIELTHTDIALTTGCSL</sequence>
<dbReference type="STRING" id="1365484.W6PXD8"/>
<dbReference type="AlphaFoldDB" id="W6PXD8"/>
<dbReference type="EMBL" id="HG792015">
    <property type="protein sequence ID" value="CDM28446.1"/>
    <property type="molecule type" value="Genomic_DNA"/>
</dbReference>
<gene>
    <name evidence="1" type="ORF">PROQFM164_S01g002257</name>
</gene>
<dbReference type="Proteomes" id="UP000030686">
    <property type="component" value="Unassembled WGS sequence"/>
</dbReference>
<reference evidence="1" key="1">
    <citation type="journal article" date="2014" name="Nat. Commun.">
        <title>Multiple recent horizontal transfers of a large genomic region in cheese making fungi.</title>
        <authorList>
            <person name="Cheeseman K."/>
            <person name="Ropars J."/>
            <person name="Renault P."/>
            <person name="Dupont J."/>
            <person name="Gouzy J."/>
            <person name="Branca A."/>
            <person name="Abraham A.L."/>
            <person name="Ceppi M."/>
            <person name="Conseiller E."/>
            <person name="Debuchy R."/>
            <person name="Malagnac F."/>
            <person name="Goarin A."/>
            <person name="Silar P."/>
            <person name="Lacoste S."/>
            <person name="Sallet E."/>
            <person name="Bensimon A."/>
            <person name="Giraud T."/>
            <person name="Brygoo Y."/>
        </authorList>
    </citation>
    <scope>NUCLEOTIDE SEQUENCE [LARGE SCALE GENOMIC DNA]</scope>
    <source>
        <strain evidence="1">FM164</strain>
    </source>
</reference>
<protein>
    <submittedName>
        <fullName evidence="1">Genomic scaffold, ProqFM164S01</fullName>
    </submittedName>
</protein>
<organism evidence="1 2">
    <name type="scientific">Penicillium roqueforti (strain FM164)</name>
    <dbReference type="NCBI Taxonomy" id="1365484"/>
    <lineage>
        <taxon>Eukaryota</taxon>
        <taxon>Fungi</taxon>
        <taxon>Dikarya</taxon>
        <taxon>Ascomycota</taxon>
        <taxon>Pezizomycotina</taxon>
        <taxon>Eurotiomycetes</taxon>
        <taxon>Eurotiomycetidae</taxon>
        <taxon>Eurotiales</taxon>
        <taxon>Aspergillaceae</taxon>
        <taxon>Penicillium</taxon>
    </lineage>
</organism>
<dbReference type="OrthoDB" id="4155294at2759"/>
<proteinExistence type="predicted"/>
<evidence type="ECO:0000313" key="1">
    <source>
        <dbReference type="EMBL" id="CDM28446.1"/>
    </source>
</evidence>
<name>W6PXD8_PENRF</name>
<keyword evidence="2" id="KW-1185">Reference proteome</keyword>